<dbReference type="Proteomes" id="UP000658320">
    <property type="component" value="Unassembled WGS sequence"/>
</dbReference>
<evidence type="ECO:0000313" key="2">
    <source>
        <dbReference type="Proteomes" id="UP000658320"/>
    </source>
</evidence>
<dbReference type="InterPro" id="IPR047142">
    <property type="entry name" value="OryJ/VirC-like"/>
</dbReference>
<dbReference type="InterPro" id="IPR011051">
    <property type="entry name" value="RmlC_Cupin_sf"/>
</dbReference>
<reference evidence="1" key="2">
    <citation type="submission" date="2020-09" db="EMBL/GenBank/DDBJ databases">
        <authorList>
            <person name="Sun Q."/>
            <person name="Ohkuma M."/>
        </authorList>
    </citation>
    <scope>NUCLEOTIDE SEQUENCE</scope>
    <source>
        <strain evidence="1">JCM 4346</strain>
    </source>
</reference>
<accession>A0A918F6F3</accession>
<organism evidence="1 2">
    <name type="scientific">Streptomyces aurantiogriseus</name>
    <dbReference type="NCBI Taxonomy" id="66870"/>
    <lineage>
        <taxon>Bacteria</taxon>
        <taxon>Bacillati</taxon>
        <taxon>Actinomycetota</taxon>
        <taxon>Actinomycetes</taxon>
        <taxon>Kitasatosporales</taxon>
        <taxon>Streptomycetaceae</taxon>
        <taxon>Streptomyces</taxon>
    </lineage>
</organism>
<name>A0A918F6F3_9ACTN</name>
<protein>
    <submittedName>
        <fullName evidence="1">Cupin</fullName>
    </submittedName>
</protein>
<dbReference type="CDD" id="cd02231">
    <property type="entry name" value="cupin_BLL6423-like"/>
    <property type="match status" value="1"/>
</dbReference>
<keyword evidence="2" id="KW-1185">Reference proteome</keyword>
<dbReference type="RefSeq" id="WP_189935596.1">
    <property type="nucleotide sequence ID" value="NZ_BMSX01000005.1"/>
</dbReference>
<dbReference type="AlphaFoldDB" id="A0A918F6F3"/>
<comment type="caution">
    <text evidence="1">The sequence shown here is derived from an EMBL/GenBank/DDBJ whole genome shotgun (WGS) entry which is preliminary data.</text>
</comment>
<dbReference type="Gene3D" id="2.20.70.150">
    <property type="match status" value="1"/>
</dbReference>
<gene>
    <name evidence="1" type="ORF">GCM10010251_26140</name>
</gene>
<dbReference type="Gene3D" id="2.60.120.10">
    <property type="entry name" value="Jelly Rolls"/>
    <property type="match status" value="1"/>
</dbReference>
<sequence length="192" mass="20428">MTNPHAIKPVRRIVTGHTADGRSTVISDGPAPHVFASDTVEGFGAIVPWQTEPGDVSNDGNQDAASADVQVPMYPKLGGTVFRIASFPPDSAYTDAAADSLFDAIDGEHARDAAPPSAGDRHFWFHRTDSLDYALVLEGEIWLLTDEGETLARAGDVIIQRGTSHSWSNRGDTTCRVAFVLIGALPVDTAVS</sequence>
<dbReference type="SUPFAM" id="SSF51182">
    <property type="entry name" value="RmlC-like cupins"/>
    <property type="match status" value="1"/>
</dbReference>
<reference evidence="1" key="1">
    <citation type="journal article" date="2014" name="Int. J. Syst. Evol. Microbiol.">
        <title>Complete genome sequence of Corynebacterium casei LMG S-19264T (=DSM 44701T), isolated from a smear-ripened cheese.</title>
        <authorList>
            <consortium name="US DOE Joint Genome Institute (JGI-PGF)"/>
            <person name="Walter F."/>
            <person name="Albersmeier A."/>
            <person name="Kalinowski J."/>
            <person name="Ruckert C."/>
        </authorList>
    </citation>
    <scope>NUCLEOTIDE SEQUENCE</scope>
    <source>
        <strain evidence="1">JCM 4346</strain>
    </source>
</reference>
<proteinExistence type="predicted"/>
<dbReference type="InterPro" id="IPR014710">
    <property type="entry name" value="RmlC-like_jellyroll"/>
</dbReference>
<evidence type="ECO:0000313" key="1">
    <source>
        <dbReference type="EMBL" id="GGR09185.1"/>
    </source>
</evidence>
<dbReference type="PANTHER" id="PTHR36156">
    <property type="entry name" value="SLR2101 PROTEIN"/>
    <property type="match status" value="1"/>
</dbReference>
<dbReference type="EMBL" id="BMSX01000005">
    <property type="protein sequence ID" value="GGR09185.1"/>
    <property type="molecule type" value="Genomic_DNA"/>
</dbReference>
<dbReference type="PANTHER" id="PTHR36156:SF2">
    <property type="entry name" value="CUPIN TYPE-2 DOMAIN-CONTAINING PROTEIN"/>
    <property type="match status" value="1"/>
</dbReference>